<dbReference type="RefSeq" id="WP_069109998.1">
    <property type="nucleotide sequence ID" value="NZ_FNUC01000004.1"/>
</dbReference>
<evidence type="ECO:0000313" key="2">
    <source>
        <dbReference type="Proteomes" id="UP000181980"/>
    </source>
</evidence>
<protein>
    <recommendedName>
        <fullName evidence="3">DUF3052 domain-containing protein</fullName>
    </recommendedName>
</protein>
<gene>
    <name evidence="1" type="ORF">SAMN04488561_4267</name>
</gene>
<organism evidence="1 2">
    <name type="scientific">Jiangella alba</name>
    <dbReference type="NCBI Taxonomy" id="561176"/>
    <lineage>
        <taxon>Bacteria</taxon>
        <taxon>Bacillati</taxon>
        <taxon>Actinomycetota</taxon>
        <taxon>Actinomycetes</taxon>
        <taxon>Jiangellales</taxon>
        <taxon>Jiangellaceae</taxon>
        <taxon>Jiangella</taxon>
    </lineage>
</organism>
<evidence type="ECO:0008006" key="3">
    <source>
        <dbReference type="Google" id="ProtNLM"/>
    </source>
</evidence>
<dbReference type="AlphaFoldDB" id="A0A1H5PHV3"/>
<reference evidence="2" key="1">
    <citation type="submission" date="2016-10" db="EMBL/GenBank/DDBJ databases">
        <authorList>
            <person name="Varghese N."/>
            <person name="Submissions S."/>
        </authorList>
    </citation>
    <scope>NUCLEOTIDE SEQUENCE [LARGE SCALE GENOMIC DNA]</scope>
    <source>
        <strain evidence="2">DSM 45237</strain>
    </source>
</reference>
<sequence length="134" mass="14161">MSTKTVAEKLLVKPGTSVWVSHPDRHDLLDPLPAGVTVVDGPAEAGVAVVFADDAASARSVLTAHRDTVTAPPVVWIAYPKGGRANINRDTLWPIAVEFGLRPNGQVAIDDVWSALRFRASKPGEAPFTGGAKK</sequence>
<dbReference type="OrthoDB" id="9800461at2"/>
<proteinExistence type="predicted"/>
<dbReference type="Proteomes" id="UP000181980">
    <property type="component" value="Unassembled WGS sequence"/>
</dbReference>
<evidence type="ECO:0000313" key="1">
    <source>
        <dbReference type="EMBL" id="SEF12621.1"/>
    </source>
</evidence>
<accession>A0A1H5PHV3</accession>
<name>A0A1H5PHV3_9ACTN</name>
<dbReference type="STRING" id="561176.SAMN04488561_4267"/>
<keyword evidence="2" id="KW-1185">Reference proteome</keyword>
<dbReference type="EMBL" id="FNUC01000004">
    <property type="protein sequence ID" value="SEF12621.1"/>
    <property type="molecule type" value="Genomic_DNA"/>
</dbReference>